<dbReference type="AlphaFoldDB" id="A9NWE3"/>
<dbReference type="PANTHER" id="PTHR33122:SF13">
    <property type="entry name" value="BIFUNCTIONAL INHIBITOR_LIPID-TRANSFER PROTEIN_SEED STORAGE 2S ALBUMIN SUPERFAMILY PROTEIN"/>
    <property type="match status" value="1"/>
</dbReference>
<evidence type="ECO:0000313" key="3">
    <source>
        <dbReference type="EMBL" id="ABK24954.1"/>
    </source>
</evidence>
<dbReference type="CDD" id="cd00010">
    <property type="entry name" value="AAI_LTSS"/>
    <property type="match status" value="1"/>
</dbReference>
<dbReference type="GO" id="GO:0009627">
    <property type="term" value="P:systemic acquired resistance"/>
    <property type="evidence" value="ECO:0007669"/>
    <property type="project" value="InterPro"/>
</dbReference>
<dbReference type="EMBL" id="EF085652">
    <property type="protein sequence ID" value="ABK24954.1"/>
    <property type="molecule type" value="mRNA"/>
</dbReference>
<dbReference type="PANTHER" id="PTHR33122">
    <property type="entry name" value="LIPID BINDING PROTEIN-RELATED"/>
    <property type="match status" value="1"/>
</dbReference>
<feature type="signal peptide" evidence="1">
    <location>
        <begin position="1"/>
        <end position="25"/>
    </location>
</feature>
<name>A9NWE3_PICSI</name>
<accession>A9NWE3</accession>
<proteinExistence type="evidence at transcript level"/>
<reference evidence="3" key="1">
    <citation type="journal article" date="2008" name="BMC Genomics">
        <title>A conifer genomics resource of 200,000 spruce (Picea spp.) ESTs and 6,464 high-quality, sequence-finished full-length cDNAs for Sitka spruce (Picea sitchensis).</title>
        <authorList>
            <person name="Ralph S.G."/>
            <person name="Chun H.J."/>
            <person name="Kolosova N."/>
            <person name="Cooper D."/>
            <person name="Oddy C."/>
            <person name="Ritland C.E."/>
            <person name="Kirkpatrick R."/>
            <person name="Moore R."/>
            <person name="Barber S."/>
            <person name="Holt R.A."/>
            <person name="Jones S.J."/>
            <person name="Marra M.A."/>
            <person name="Douglas C.J."/>
            <person name="Ritland K."/>
            <person name="Bohlmann J."/>
        </authorList>
    </citation>
    <scope>NUCLEOTIDE SEQUENCE</scope>
    <source>
        <tissue evidence="3">Green portion of the leader tissue</tissue>
    </source>
</reference>
<organism evidence="3">
    <name type="scientific">Picea sitchensis</name>
    <name type="common">Sitka spruce</name>
    <name type="synonym">Pinus sitchensis</name>
    <dbReference type="NCBI Taxonomy" id="3332"/>
    <lineage>
        <taxon>Eukaryota</taxon>
        <taxon>Viridiplantae</taxon>
        <taxon>Streptophyta</taxon>
        <taxon>Embryophyta</taxon>
        <taxon>Tracheophyta</taxon>
        <taxon>Spermatophyta</taxon>
        <taxon>Pinopsida</taxon>
        <taxon>Pinidae</taxon>
        <taxon>Conifers I</taxon>
        <taxon>Pinales</taxon>
        <taxon>Pinaceae</taxon>
        <taxon>Picea</taxon>
    </lineage>
</organism>
<feature type="domain" description="Bifunctional inhibitor/plant lipid transfer protein/seed storage helical" evidence="2">
    <location>
        <begin position="24"/>
        <end position="110"/>
    </location>
</feature>
<keyword evidence="1" id="KW-0732">Signal</keyword>
<dbReference type="Pfam" id="PF14368">
    <property type="entry name" value="LTP_2"/>
    <property type="match status" value="1"/>
</dbReference>
<dbReference type="InterPro" id="IPR036312">
    <property type="entry name" value="Bifun_inhib/LTP/seed_sf"/>
</dbReference>
<dbReference type="InterPro" id="IPR039265">
    <property type="entry name" value="DIR1-like"/>
</dbReference>
<protein>
    <recommendedName>
        <fullName evidence="2">Bifunctional inhibitor/plant lipid transfer protein/seed storage helical domain-containing protein</fullName>
    </recommendedName>
</protein>
<dbReference type="Gene3D" id="1.10.110.10">
    <property type="entry name" value="Plant lipid-transfer and hydrophobic proteins"/>
    <property type="match status" value="1"/>
</dbReference>
<dbReference type="InterPro" id="IPR016140">
    <property type="entry name" value="Bifunc_inhib/LTP/seed_store"/>
</dbReference>
<evidence type="ECO:0000259" key="2">
    <source>
        <dbReference type="Pfam" id="PF14368"/>
    </source>
</evidence>
<feature type="chain" id="PRO_5002741956" description="Bifunctional inhibitor/plant lipid transfer protein/seed storage helical domain-containing protein" evidence="1">
    <location>
        <begin position="26"/>
        <end position="116"/>
    </location>
</feature>
<evidence type="ECO:0000256" key="1">
    <source>
        <dbReference type="SAM" id="SignalP"/>
    </source>
</evidence>
<dbReference type="GO" id="GO:0005504">
    <property type="term" value="F:fatty acid binding"/>
    <property type="evidence" value="ECO:0007669"/>
    <property type="project" value="InterPro"/>
</dbReference>
<dbReference type="SUPFAM" id="SSF47699">
    <property type="entry name" value="Bifunctional inhibitor/lipid-transfer protein/seed storage 2S albumin"/>
    <property type="match status" value="1"/>
</dbReference>
<sequence>MANMKAMAVILMALWSSFILQIAYGAGECGKTPINTVALSMSPCIGAANNAKVSVPPACCTQVRKVLAMPKCMCAVFLSPIAKQAGINPAVAITIPKRCKIANRSAGKKCGSYIVP</sequence>